<dbReference type="InterPro" id="IPR016032">
    <property type="entry name" value="Sig_transdc_resp-reg_C-effctor"/>
</dbReference>
<dbReference type="Gene3D" id="3.40.50.300">
    <property type="entry name" value="P-loop containing nucleotide triphosphate hydrolases"/>
    <property type="match status" value="1"/>
</dbReference>
<accession>A0A1I6XDV4</accession>
<gene>
    <name evidence="5" type="ORF">SAMN04487904_101503</name>
</gene>
<dbReference type="GO" id="GO:0000160">
    <property type="term" value="P:phosphorelay signal transduction system"/>
    <property type="evidence" value="ECO:0007669"/>
    <property type="project" value="InterPro"/>
</dbReference>
<dbReference type="Gene3D" id="1.10.10.10">
    <property type="entry name" value="Winged helix-like DNA-binding domain superfamily/Winged helix DNA-binding domain"/>
    <property type="match status" value="1"/>
</dbReference>
<name>A0A1I6XDV4_9ACTN</name>
<dbReference type="PANTHER" id="PTHR47691:SF3">
    <property type="entry name" value="HTH-TYPE TRANSCRIPTIONAL REGULATOR RV0890C-RELATED"/>
    <property type="match status" value="1"/>
</dbReference>
<dbReference type="CDD" id="cd15831">
    <property type="entry name" value="BTAD"/>
    <property type="match status" value="1"/>
</dbReference>
<evidence type="ECO:0000256" key="3">
    <source>
        <dbReference type="PROSITE-ProRule" id="PRU01091"/>
    </source>
</evidence>
<dbReference type="PANTHER" id="PTHR47691">
    <property type="entry name" value="REGULATOR-RELATED"/>
    <property type="match status" value="1"/>
</dbReference>
<dbReference type="SUPFAM" id="SSF46894">
    <property type="entry name" value="C-terminal effector domain of the bipartite response regulators"/>
    <property type="match status" value="1"/>
</dbReference>
<evidence type="ECO:0000313" key="6">
    <source>
        <dbReference type="Proteomes" id="UP000199165"/>
    </source>
</evidence>
<dbReference type="InterPro" id="IPR011990">
    <property type="entry name" value="TPR-like_helical_dom_sf"/>
</dbReference>
<feature type="DNA-binding region" description="OmpR/PhoB-type" evidence="3">
    <location>
        <begin position="1"/>
        <end position="96"/>
    </location>
</feature>
<dbReference type="InterPro" id="IPR027417">
    <property type="entry name" value="P-loop_NTPase"/>
</dbReference>
<dbReference type="GO" id="GO:0003677">
    <property type="term" value="F:DNA binding"/>
    <property type="evidence" value="ECO:0007669"/>
    <property type="project" value="UniProtKB-UniRule"/>
</dbReference>
<feature type="domain" description="OmpR/PhoB-type" evidence="4">
    <location>
        <begin position="1"/>
        <end position="96"/>
    </location>
</feature>
<dbReference type="InterPro" id="IPR001867">
    <property type="entry name" value="OmpR/PhoB-type_DNA-bd"/>
</dbReference>
<dbReference type="PRINTS" id="PR00364">
    <property type="entry name" value="DISEASERSIST"/>
</dbReference>
<evidence type="ECO:0000313" key="5">
    <source>
        <dbReference type="EMBL" id="SFT36479.1"/>
    </source>
</evidence>
<dbReference type="EMBL" id="FPAT01000001">
    <property type="protein sequence ID" value="SFT36479.1"/>
    <property type="molecule type" value="Genomic_DNA"/>
</dbReference>
<dbReference type="SUPFAM" id="SSF52540">
    <property type="entry name" value="P-loop containing nucleoside triphosphate hydrolases"/>
    <property type="match status" value="1"/>
</dbReference>
<dbReference type="InterPro" id="IPR005158">
    <property type="entry name" value="BTAD"/>
</dbReference>
<dbReference type="Pfam" id="PF03704">
    <property type="entry name" value="BTAD"/>
    <property type="match status" value="1"/>
</dbReference>
<protein>
    <submittedName>
        <fullName evidence="5">Predicted ATPase</fullName>
    </submittedName>
</protein>
<comment type="similarity">
    <text evidence="1">Belongs to the AfsR/DnrI/RedD regulatory family.</text>
</comment>
<dbReference type="Pfam" id="PF00486">
    <property type="entry name" value="Trans_reg_C"/>
    <property type="match status" value="1"/>
</dbReference>
<sequence>MRFGILGPLAVWTADGLPVTVPESKVRVLLATLLVHDGQLVSTDRLCDALWGEELPRNPTAALQTKVWQLRRTLDGAESGAATLVEYSAPGYLLRVEDTEVDARRFQHLIIGSRRTECPRARADALAYALGLWRGPALADFRDEEFASAAITRFEEQWIAAAEDHAEVLLELGEDRVLVGDLADLTTRYPLRERLRGLRMSALHRAGRSSEALQTFDEFRSYLGENLGVEPNNELVALRQAILQRSTSLDPVPPSSDKAAVSTPGNLPSVLTPLIGRDAAVAELRELLDGNRLVTLTGTGGVGKTRLALELATTLTETFTDGVWLVELAPLAPPGEMDEAELYDAVVNQVASTLEIRDEATSSGGPGGGFPTPLSERLRDALRTKRLLLLLDNCEHLVEPVAKLVEKLLKAAPGLRVLATSQDALGVVGEQLHNVPPLVVPDGPERMEEASAVELFVTKASAASPDFRLDRSNMREVLAICERLDGVPLSLELAATRVRALGTREVAARLANRFELLTVGYRGAPARQQTLRATIDWSWSLLSASERSVLCRLVPHIGGFTLGAAEQTCADEGIDTSRILDLVARLVDRSLVAASDGTNGRRFHLLESISAYCAERLRESGEHARVQTRYVWYYTDLAERAVPQLRGSNQRSWLERLDAEAANLRNALDVAVRYELAELGLRLVNALAWYWLLRGQSGEGSRSCSAALTIAGDSTSDNRLAALCWRAGFAFRADEGESPLVECDRTWELSARIEDPLRRATARWFLGFAQLGFGDRQRSEARIDRALEALRTAGDRWGVAAALSARATQALISGDLSTAQRDGAESAAAYHALGDAWGQLQAGNVLAQLAEISGDYERSAGLHREGLHIATSLGLWTDVALKLSGLGRVALLQGDYPRARELHERAMRSAAEQGFPFGEQFAEVGLGMGARRENDLDTAEKHLSRWLDWCRRMDGDPGVALILAELGFVAEQRGDAPTALRYHLEGLGVAGRDLRAIALVVEGVAGAVAVAEEWRGAALLLGSAEAARETAGAPLPPGERGDMERITLTARLGTDAGNFAAGFRRGRDLAPAQALSEVLGESALAGHVDGLFRSEFSGIRVL</sequence>
<proteinExistence type="inferred from homology"/>
<dbReference type="SMART" id="SM00862">
    <property type="entry name" value="Trans_reg_C"/>
    <property type="match status" value="1"/>
</dbReference>
<dbReference type="Gene3D" id="1.25.40.10">
    <property type="entry name" value="Tetratricopeptide repeat domain"/>
    <property type="match status" value="2"/>
</dbReference>
<dbReference type="SMART" id="SM01043">
    <property type="entry name" value="BTAD"/>
    <property type="match status" value="1"/>
</dbReference>
<evidence type="ECO:0000256" key="1">
    <source>
        <dbReference type="ARBA" id="ARBA00005820"/>
    </source>
</evidence>
<dbReference type="STRING" id="995060.SAMN04487904_101503"/>
<reference evidence="6" key="1">
    <citation type="submission" date="2016-10" db="EMBL/GenBank/DDBJ databases">
        <authorList>
            <person name="Varghese N."/>
            <person name="Submissions S."/>
        </authorList>
    </citation>
    <scope>NUCLEOTIDE SEQUENCE [LARGE SCALE GENOMIC DNA]</scope>
    <source>
        <strain evidence="6">DSM 45501</strain>
    </source>
</reference>
<dbReference type="Proteomes" id="UP000199165">
    <property type="component" value="Unassembled WGS sequence"/>
</dbReference>
<dbReference type="SUPFAM" id="SSF48452">
    <property type="entry name" value="TPR-like"/>
    <property type="match status" value="2"/>
</dbReference>
<keyword evidence="2 3" id="KW-0238">DNA-binding</keyword>
<evidence type="ECO:0000259" key="4">
    <source>
        <dbReference type="PROSITE" id="PS51755"/>
    </source>
</evidence>
<dbReference type="Pfam" id="PF13191">
    <property type="entry name" value="AAA_16"/>
    <property type="match status" value="1"/>
</dbReference>
<organism evidence="5 6">
    <name type="scientific">Actinopolyspora righensis</name>
    <dbReference type="NCBI Taxonomy" id="995060"/>
    <lineage>
        <taxon>Bacteria</taxon>
        <taxon>Bacillati</taxon>
        <taxon>Actinomycetota</taxon>
        <taxon>Actinomycetes</taxon>
        <taxon>Actinopolysporales</taxon>
        <taxon>Actinopolysporaceae</taxon>
        <taxon>Actinopolyspora</taxon>
        <taxon>Actinopolyspora alba group</taxon>
    </lineage>
</organism>
<dbReference type="RefSeq" id="WP_092973257.1">
    <property type="nucleotide sequence ID" value="NZ_FPAT01000001.1"/>
</dbReference>
<keyword evidence="6" id="KW-1185">Reference proteome</keyword>
<dbReference type="InterPro" id="IPR041664">
    <property type="entry name" value="AAA_16"/>
</dbReference>
<dbReference type="GO" id="GO:0006355">
    <property type="term" value="P:regulation of DNA-templated transcription"/>
    <property type="evidence" value="ECO:0007669"/>
    <property type="project" value="InterPro"/>
</dbReference>
<dbReference type="AlphaFoldDB" id="A0A1I6XDV4"/>
<evidence type="ECO:0000256" key="2">
    <source>
        <dbReference type="ARBA" id="ARBA00023125"/>
    </source>
</evidence>
<dbReference type="InterPro" id="IPR036388">
    <property type="entry name" value="WH-like_DNA-bd_sf"/>
</dbReference>
<dbReference type="PROSITE" id="PS51755">
    <property type="entry name" value="OMPR_PHOB"/>
    <property type="match status" value="1"/>
</dbReference>